<dbReference type="PROSITE" id="PS50173">
    <property type="entry name" value="UMUC"/>
    <property type="match status" value="1"/>
</dbReference>
<dbReference type="GO" id="GO:0005829">
    <property type="term" value="C:cytosol"/>
    <property type="evidence" value="ECO:0007669"/>
    <property type="project" value="TreeGrafter"/>
</dbReference>
<dbReference type="OrthoDB" id="9808813at2"/>
<proteinExistence type="inferred from homology"/>
<dbReference type="Proteomes" id="UP000460290">
    <property type="component" value="Unassembled WGS sequence"/>
</dbReference>
<comment type="caution">
    <text evidence="3">The sequence shown here is derived from an EMBL/GenBank/DDBJ whole genome shotgun (WGS) entry which is preliminary data.</text>
</comment>
<dbReference type="Pfam" id="PF00817">
    <property type="entry name" value="IMS"/>
    <property type="match status" value="1"/>
</dbReference>
<evidence type="ECO:0000313" key="3">
    <source>
        <dbReference type="EMBL" id="MXO83514.1"/>
    </source>
</evidence>
<dbReference type="InterPro" id="IPR043502">
    <property type="entry name" value="DNA/RNA_pol_sf"/>
</dbReference>
<reference evidence="3 4" key="1">
    <citation type="submission" date="2019-12" db="EMBL/GenBank/DDBJ databases">
        <title>Genomic-based taxomic classification of the family Erythrobacteraceae.</title>
        <authorList>
            <person name="Xu L."/>
        </authorList>
    </citation>
    <scope>NUCLEOTIDE SEQUENCE [LARGE SCALE GENOMIC DNA]</scope>
    <source>
        <strain evidence="3 4">KCTC 42006</strain>
    </source>
</reference>
<dbReference type="GO" id="GO:0006281">
    <property type="term" value="P:DNA repair"/>
    <property type="evidence" value="ECO:0007669"/>
    <property type="project" value="InterPro"/>
</dbReference>
<dbReference type="InterPro" id="IPR043128">
    <property type="entry name" value="Rev_trsase/Diguanyl_cyclase"/>
</dbReference>
<evidence type="ECO:0000313" key="4">
    <source>
        <dbReference type="Proteomes" id="UP000460290"/>
    </source>
</evidence>
<dbReference type="AlphaFoldDB" id="A0A844Z7M3"/>
<evidence type="ECO:0000256" key="1">
    <source>
        <dbReference type="ARBA" id="ARBA00010945"/>
    </source>
</evidence>
<dbReference type="GO" id="GO:0003684">
    <property type="term" value="F:damaged DNA binding"/>
    <property type="evidence" value="ECO:0007669"/>
    <property type="project" value="InterPro"/>
</dbReference>
<protein>
    <submittedName>
        <fullName evidence="3">Type VI secretion protein ImpB</fullName>
    </submittedName>
</protein>
<dbReference type="Gene3D" id="3.30.70.270">
    <property type="match status" value="1"/>
</dbReference>
<name>A0A844Z7M3_9SPHN</name>
<dbReference type="InterPro" id="IPR001126">
    <property type="entry name" value="UmuC"/>
</dbReference>
<dbReference type="Gene3D" id="1.10.150.20">
    <property type="entry name" value="5' to 3' exonuclease, C-terminal subdomain"/>
    <property type="match status" value="1"/>
</dbReference>
<feature type="domain" description="UmuC" evidence="2">
    <location>
        <begin position="1"/>
        <end position="183"/>
    </location>
</feature>
<sequence length="425" mass="47205">MFIDFNAYFASVEQYDDPSLVGHPVIVTPLASEHSGAIAASYEAKKLGISRGTSVIDARKLCPNIAIRPARHDRYVELHIQLMKEICQHLPITRVHSIDECLCRLSREEWPIAQAKAKAREIKHGIFRRFGPAIRCSIGLAPSPALAKLASDLEKPNGLIALPLTSLPSALRDLPLRAIPGIGAGIERRLMQAGIADFYSLWNIEPRHARRIWGSVAGERFLYGLHGYDLPIIPEPGDKRMIGHSRVLGGKDRNPDNARIVARALLLKAASRLRHYNLHATGLHIGIRLYPEGAISQDIPVRATQNSWRLLNALNQSWEPIIAGLRLNATKKALKLVSVYLFGLKASPPEPDLFIPEEQDSRDACEAEMWQRIDRLNQRYGMAKVILASQSTIDLNYLGVKIAFSRIPEMAEFADIGGLKSINST</sequence>
<dbReference type="GO" id="GO:0003887">
    <property type="term" value="F:DNA-directed DNA polymerase activity"/>
    <property type="evidence" value="ECO:0007669"/>
    <property type="project" value="UniProtKB-KW"/>
</dbReference>
<dbReference type="PANTHER" id="PTHR11076:SF33">
    <property type="entry name" value="DNA POLYMERASE KAPPA"/>
    <property type="match status" value="1"/>
</dbReference>
<dbReference type="SUPFAM" id="SSF56672">
    <property type="entry name" value="DNA/RNA polymerases"/>
    <property type="match status" value="1"/>
</dbReference>
<gene>
    <name evidence="3" type="ORF">GRI35_09090</name>
</gene>
<keyword evidence="4" id="KW-1185">Reference proteome</keyword>
<dbReference type="PANTHER" id="PTHR11076">
    <property type="entry name" value="DNA REPAIR POLYMERASE UMUC / TRANSFERASE FAMILY MEMBER"/>
    <property type="match status" value="1"/>
</dbReference>
<evidence type="ECO:0000259" key="2">
    <source>
        <dbReference type="PROSITE" id="PS50173"/>
    </source>
</evidence>
<dbReference type="Gene3D" id="3.40.1170.60">
    <property type="match status" value="1"/>
</dbReference>
<comment type="similarity">
    <text evidence="1">Belongs to the DNA polymerase type-Y family.</text>
</comment>
<dbReference type="EMBL" id="WTYZ01000001">
    <property type="protein sequence ID" value="MXO83514.1"/>
    <property type="molecule type" value="Genomic_DNA"/>
</dbReference>
<organism evidence="3 4">
    <name type="scientific">Pontixanthobacter aestiaquae</name>
    <dbReference type="NCBI Taxonomy" id="1509367"/>
    <lineage>
        <taxon>Bacteria</taxon>
        <taxon>Pseudomonadati</taxon>
        <taxon>Pseudomonadota</taxon>
        <taxon>Alphaproteobacteria</taxon>
        <taxon>Sphingomonadales</taxon>
        <taxon>Erythrobacteraceae</taxon>
        <taxon>Pontixanthobacter</taxon>
    </lineage>
</organism>
<dbReference type="CDD" id="cd00424">
    <property type="entry name" value="PolY"/>
    <property type="match status" value="1"/>
</dbReference>
<dbReference type="InterPro" id="IPR050116">
    <property type="entry name" value="DNA_polymerase-Y"/>
</dbReference>
<dbReference type="GO" id="GO:0009432">
    <property type="term" value="P:SOS response"/>
    <property type="evidence" value="ECO:0007669"/>
    <property type="project" value="TreeGrafter"/>
</dbReference>
<dbReference type="GO" id="GO:0042276">
    <property type="term" value="P:error-prone translesion synthesis"/>
    <property type="evidence" value="ECO:0007669"/>
    <property type="project" value="TreeGrafter"/>
</dbReference>
<dbReference type="RefSeq" id="WP_160613860.1">
    <property type="nucleotide sequence ID" value="NZ_JAUFQM010000001.1"/>
</dbReference>
<accession>A0A844Z7M3</accession>